<proteinExistence type="predicted"/>
<accession>A0A6C0KYD6</accession>
<dbReference type="AlphaFoldDB" id="A0A6C0KYD6"/>
<dbReference type="SUPFAM" id="SSF110849">
    <property type="entry name" value="ParB/Sulfiredoxin"/>
    <property type="match status" value="1"/>
</dbReference>
<reference evidence="1" key="1">
    <citation type="journal article" date="2020" name="Nature">
        <title>Giant virus diversity and host interactions through global metagenomics.</title>
        <authorList>
            <person name="Schulz F."/>
            <person name="Roux S."/>
            <person name="Paez-Espino D."/>
            <person name="Jungbluth S."/>
            <person name="Walsh D.A."/>
            <person name="Denef V.J."/>
            <person name="McMahon K.D."/>
            <person name="Konstantinidis K.T."/>
            <person name="Eloe-Fadrosh E.A."/>
            <person name="Kyrpides N.C."/>
            <person name="Woyke T."/>
        </authorList>
    </citation>
    <scope>NUCLEOTIDE SEQUENCE</scope>
    <source>
        <strain evidence="1">GVMAG-S-ERX555907-102</strain>
    </source>
</reference>
<dbReference type="InterPro" id="IPR036086">
    <property type="entry name" value="ParB/Sulfiredoxin_sf"/>
</dbReference>
<sequence length="378" mass="44376">MNIINRSIKYININKKFICSIMSKELLDCCIEVPNIQRIRDDDKVDEIVEYQKQRLKIAGYCDFHGVINIHYCENNDRYFLVDGQHRYEALRKLSNTNNIELFVEIEKVDTMENLINNYNIINKNTPLPEFPESIDKNIPEEVAQFFRSKYPDMWSPSKNAHRPHIYFNYFQEALGFLTEKLNIKTADELKEVVETKNLELSAWTIDNYPKSRTITESMMDKCVREKLYLGLYAHESEDYAYQWVKEVVFNKTGERIAKPRKPRKANIRKSVKSSVWDEFVGKDKRRALCICCCDREIEMNTCVYGHIVSEKDGGEANNTNLLPICAQCNGSMGAQNMGEYVEQCYPKNMSNFKIKKYTYQKLPSNFMNSNFIFDLNL</sequence>
<evidence type="ECO:0000313" key="1">
    <source>
        <dbReference type="EMBL" id="QHU22261.1"/>
    </source>
</evidence>
<dbReference type="Gene3D" id="1.10.30.50">
    <property type="match status" value="1"/>
</dbReference>
<protein>
    <submittedName>
        <fullName evidence="1">Uncharacterized protein</fullName>
    </submittedName>
</protein>
<dbReference type="EMBL" id="MN741005">
    <property type="protein sequence ID" value="QHU22261.1"/>
    <property type="molecule type" value="Genomic_DNA"/>
</dbReference>
<name>A0A6C0KYD6_9ZZZZ</name>
<organism evidence="1">
    <name type="scientific">viral metagenome</name>
    <dbReference type="NCBI Taxonomy" id="1070528"/>
    <lineage>
        <taxon>unclassified sequences</taxon>
        <taxon>metagenomes</taxon>
        <taxon>organismal metagenomes</taxon>
    </lineage>
</organism>
<dbReference type="CDD" id="cd16387">
    <property type="entry name" value="ParB_N_Srx"/>
    <property type="match status" value="1"/>
</dbReference>